<dbReference type="Proteomes" id="UP001152562">
    <property type="component" value="Unassembled WGS sequence"/>
</dbReference>
<dbReference type="CDD" id="cd00563">
    <property type="entry name" value="Dtyr_deacylase"/>
    <property type="match status" value="1"/>
</dbReference>
<comment type="similarity">
    <text evidence="1 5">Belongs to the DTD family.</text>
</comment>
<keyword evidence="8" id="KW-1185">Reference proteome</keyword>
<dbReference type="InterPro" id="IPR003732">
    <property type="entry name" value="Daa-tRNA_deacyls_DTD"/>
</dbReference>
<feature type="region of interest" description="Disordered" evidence="6">
    <location>
        <begin position="142"/>
        <end position="172"/>
    </location>
</feature>
<dbReference type="OrthoDB" id="275783at2759"/>
<keyword evidence="5" id="KW-0694">RNA-binding</keyword>
<keyword evidence="5" id="KW-0963">Cytoplasm</keyword>
<proteinExistence type="inferred from homology"/>
<dbReference type="AlphaFoldDB" id="A0A9P0XFV2"/>
<evidence type="ECO:0000313" key="8">
    <source>
        <dbReference type="Proteomes" id="UP001152562"/>
    </source>
</evidence>
<dbReference type="HAMAP" id="MF_00518">
    <property type="entry name" value="Deacylase_Dtd"/>
    <property type="match status" value="1"/>
</dbReference>
<keyword evidence="5" id="KW-0378">Hydrolase</keyword>
<dbReference type="GO" id="GO:0005737">
    <property type="term" value="C:cytoplasm"/>
    <property type="evidence" value="ECO:0007669"/>
    <property type="project" value="UniProtKB-SubCell"/>
</dbReference>
<dbReference type="GO" id="GO:0000049">
    <property type="term" value="F:tRNA binding"/>
    <property type="evidence" value="ECO:0007669"/>
    <property type="project" value="UniProtKB-KW"/>
</dbReference>
<keyword evidence="5" id="KW-0820">tRNA-binding</keyword>
<dbReference type="NCBIfam" id="TIGR00256">
    <property type="entry name" value="D-aminoacyl-tRNA deacylase"/>
    <property type="match status" value="1"/>
</dbReference>
<dbReference type="PANTHER" id="PTHR10472:SF5">
    <property type="entry name" value="D-AMINOACYL-TRNA DEACYLASE 1"/>
    <property type="match status" value="1"/>
</dbReference>
<organism evidence="7 8">
    <name type="scientific">Pieris brassicae</name>
    <name type="common">White butterfly</name>
    <name type="synonym">Large white butterfly</name>
    <dbReference type="NCBI Taxonomy" id="7116"/>
    <lineage>
        <taxon>Eukaryota</taxon>
        <taxon>Metazoa</taxon>
        <taxon>Ecdysozoa</taxon>
        <taxon>Arthropoda</taxon>
        <taxon>Hexapoda</taxon>
        <taxon>Insecta</taxon>
        <taxon>Pterygota</taxon>
        <taxon>Neoptera</taxon>
        <taxon>Endopterygota</taxon>
        <taxon>Lepidoptera</taxon>
        <taxon>Glossata</taxon>
        <taxon>Ditrysia</taxon>
        <taxon>Papilionoidea</taxon>
        <taxon>Pieridae</taxon>
        <taxon>Pierinae</taxon>
        <taxon>Pieris</taxon>
    </lineage>
</organism>
<comment type="subcellular location">
    <subcellularLocation>
        <location evidence="5">Cytoplasm</location>
    </subcellularLocation>
</comment>
<sequence>MKALIQRVLNANVTVNGELVSNIGQGLCIFIGISNTDTAKDMEFMARKLLSLKLFNDETDKRWKRNVVDAGLELLCVSQFTLYHTWKGNKPDFHLAMPGERSKEFYEQFLELLRNQYKPEKVKDGVFGAYMQVSIQNDGPVTLEIESPPIHEKSKTKDKPKQAISEIENDER</sequence>
<dbReference type="Pfam" id="PF02580">
    <property type="entry name" value="Tyr_Deacylase"/>
    <property type="match status" value="1"/>
</dbReference>
<accession>A0A9P0XFV2</accession>
<dbReference type="FunFam" id="3.50.80.10:FF:000001">
    <property type="entry name" value="D-aminoacyl-tRNA deacylase"/>
    <property type="match status" value="1"/>
</dbReference>
<dbReference type="SUPFAM" id="SSF69500">
    <property type="entry name" value="DTD-like"/>
    <property type="match status" value="1"/>
</dbReference>
<evidence type="ECO:0000256" key="5">
    <source>
        <dbReference type="RuleBase" id="RU003470"/>
    </source>
</evidence>
<reference evidence="7" key="1">
    <citation type="submission" date="2022-05" db="EMBL/GenBank/DDBJ databases">
        <authorList>
            <person name="Okamura Y."/>
        </authorList>
    </citation>
    <scope>NUCLEOTIDE SEQUENCE</scope>
</reference>
<gene>
    <name evidence="7" type="ORF">PIBRA_LOCUS10866</name>
</gene>
<name>A0A9P0XFV2_PIEBR</name>
<protein>
    <recommendedName>
        <fullName evidence="2 5">D-aminoacyl-tRNA deacylase</fullName>
        <ecNumber evidence="2 5">3.1.1.96</ecNumber>
    </recommendedName>
</protein>
<comment type="caution">
    <text evidence="7">The sequence shown here is derived from an EMBL/GenBank/DDBJ whole genome shotgun (WGS) entry which is preliminary data.</text>
</comment>
<dbReference type="InterPro" id="IPR023509">
    <property type="entry name" value="DTD-like_sf"/>
</dbReference>
<dbReference type="PANTHER" id="PTHR10472">
    <property type="entry name" value="D-TYROSYL-TRNA TYR DEACYLASE"/>
    <property type="match status" value="1"/>
</dbReference>
<feature type="compositionally biased region" description="Basic and acidic residues" evidence="6">
    <location>
        <begin position="149"/>
        <end position="161"/>
    </location>
</feature>
<comment type="catalytic activity">
    <reaction evidence="3">
        <text>glycyl-tRNA(Ala) + H2O = tRNA(Ala) + glycine + H(+)</text>
        <dbReference type="Rhea" id="RHEA:53744"/>
        <dbReference type="Rhea" id="RHEA-COMP:9657"/>
        <dbReference type="Rhea" id="RHEA-COMP:13640"/>
        <dbReference type="ChEBI" id="CHEBI:15377"/>
        <dbReference type="ChEBI" id="CHEBI:15378"/>
        <dbReference type="ChEBI" id="CHEBI:57305"/>
        <dbReference type="ChEBI" id="CHEBI:78442"/>
        <dbReference type="ChEBI" id="CHEBI:78522"/>
        <dbReference type="EC" id="3.1.1.96"/>
    </reaction>
</comment>
<evidence type="ECO:0000256" key="6">
    <source>
        <dbReference type="SAM" id="MobiDB-lite"/>
    </source>
</evidence>
<evidence type="ECO:0000256" key="2">
    <source>
        <dbReference type="ARBA" id="ARBA00013056"/>
    </source>
</evidence>
<evidence type="ECO:0000313" key="7">
    <source>
        <dbReference type="EMBL" id="CAH4034707.1"/>
    </source>
</evidence>
<dbReference type="GO" id="GO:0051500">
    <property type="term" value="F:D-tyrosyl-tRNA(Tyr) deacylase activity"/>
    <property type="evidence" value="ECO:0007669"/>
    <property type="project" value="TreeGrafter"/>
</dbReference>
<evidence type="ECO:0000256" key="4">
    <source>
        <dbReference type="ARBA" id="ARBA00048018"/>
    </source>
</evidence>
<comment type="catalytic activity">
    <reaction evidence="4">
        <text>a D-aminoacyl-tRNA + H2O = a tRNA + a D-alpha-amino acid + H(+)</text>
        <dbReference type="Rhea" id="RHEA:13953"/>
        <dbReference type="Rhea" id="RHEA-COMP:10123"/>
        <dbReference type="Rhea" id="RHEA-COMP:10124"/>
        <dbReference type="ChEBI" id="CHEBI:15377"/>
        <dbReference type="ChEBI" id="CHEBI:15378"/>
        <dbReference type="ChEBI" id="CHEBI:59871"/>
        <dbReference type="ChEBI" id="CHEBI:78442"/>
        <dbReference type="ChEBI" id="CHEBI:79333"/>
        <dbReference type="EC" id="3.1.1.96"/>
    </reaction>
</comment>
<evidence type="ECO:0000256" key="3">
    <source>
        <dbReference type="ARBA" id="ARBA00047676"/>
    </source>
</evidence>
<evidence type="ECO:0000256" key="1">
    <source>
        <dbReference type="ARBA" id="ARBA00009673"/>
    </source>
</evidence>
<dbReference type="EMBL" id="CALOZG010000042">
    <property type="protein sequence ID" value="CAH4034707.1"/>
    <property type="molecule type" value="Genomic_DNA"/>
</dbReference>
<dbReference type="Gene3D" id="3.50.80.10">
    <property type="entry name" value="D-tyrosyl-tRNA(Tyr) deacylase"/>
    <property type="match status" value="1"/>
</dbReference>
<dbReference type="EC" id="3.1.1.96" evidence="2 5"/>